<accession>A0ABU3RU96</accession>
<evidence type="ECO:0000259" key="5">
    <source>
        <dbReference type="Pfam" id="PF22725"/>
    </source>
</evidence>
<dbReference type="Gene3D" id="3.40.50.720">
    <property type="entry name" value="NAD(P)-binding Rossmann-like Domain"/>
    <property type="match status" value="1"/>
</dbReference>
<dbReference type="Proteomes" id="UP001256673">
    <property type="component" value="Unassembled WGS sequence"/>
</dbReference>
<evidence type="ECO:0000313" key="7">
    <source>
        <dbReference type="Proteomes" id="UP001256673"/>
    </source>
</evidence>
<protein>
    <submittedName>
        <fullName evidence="6">Gfo/Idh/MocA family oxidoreductase</fullName>
    </submittedName>
</protein>
<dbReference type="PANTHER" id="PTHR22604">
    <property type="entry name" value="OXIDOREDUCTASES"/>
    <property type="match status" value="1"/>
</dbReference>
<dbReference type="RefSeq" id="WP_316001037.1">
    <property type="nucleotide sequence ID" value="NZ_JAWDIU010000001.1"/>
</dbReference>
<evidence type="ECO:0000256" key="1">
    <source>
        <dbReference type="ARBA" id="ARBA00010928"/>
    </source>
</evidence>
<evidence type="ECO:0000256" key="2">
    <source>
        <dbReference type="ARBA" id="ARBA00023002"/>
    </source>
</evidence>
<evidence type="ECO:0000313" key="6">
    <source>
        <dbReference type="EMBL" id="MDU0326452.1"/>
    </source>
</evidence>
<dbReference type="InterPro" id="IPR000683">
    <property type="entry name" value="Gfo/Idh/MocA-like_OxRdtase_N"/>
</dbReference>
<keyword evidence="2" id="KW-0560">Oxidoreductase</keyword>
<dbReference type="Pfam" id="PF22725">
    <property type="entry name" value="GFO_IDH_MocA_C3"/>
    <property type="match status" value="1"/>
</dbReference>
<dbReference type="PANTHER" id="PTHR22604:SF105">
    <property type="entry name" value="TRANS-1,2-DIHYDROBENZENE-1,2-DIOL DEHYDROGENASE"/>
    <property type="match status" value="1"/>
</dbReference>
<keyword evidence="3" id="KW-0520">NAD</keyword>
<proteinExistence type="inferred from homology"/>
<dbReference type="InterPro" id="IPR050984">
    <property type="entry name" value="Gfo/Idh/MocA_domain"/>
</dbReference>
<organism evidence="6 7">
    <name type="scientific">Microbacterium algihabitans</name>
    <dbReference type="NCBI Taxonomy" id="3075992"/>
    <lineage>
        <taxon>Bacteria</taxon>
        <taxon>Bacillati</taxon>
        <taxon>Actinomycetota</taxon>
        <taxon>Actinomycetes</taxon>
        <taxon>Micrococcales</taxon>
        <taxon>Microbacteriaceae</taxon>
        <taxon>Microbacterium</taxon>
    </lineage>
</organism>
<dbReference type="InterPro" id="IPR055170">
    <property type="entry name" value="GFO_IDH_MocA-like_dom"/>
</dbReference>
<name>A0ABU3RU96_9MICO</name>
<evidence type="ECO:0000259" key="4">
    <source>
        <dbReference type="Pfam" id="PF01408"/>
    </source>
</evidence>
<feature type="domain" description="GFO/IDH/MocA-like oxidoreductase" evidence="5">
    <location>
        <begin position="144"/>
        <end position="263"/>
    </location>
</feature>
<sequence>MTDAAARWGEGDTSMIRIGILGAGGIAERAMVEPAREVEGVEVVAIGARDPERARAFAERLALPAWGDYEAVLSDPRIDLVYLALPPIVHREWATKALAAGKNVLCEKPLSANGDSAAAIADAADAAGLRAFVGFHFRLHGFIRELVDTIRSGELGEVKLVEIDFSIPHFVVKPGNIRLDGDLAGGAVMDVGCYAVDLLRAGFGEPEVVTAIAQTYDADPRIDLQTDAELRLPGGITALVRASFLGDDKGAMWVRVDGSRASLWATSVIVPQWGATLTVTSADGHELRSVAADPAENSYARQLEHLRDVLADGSESVLDARCGVGTMRVVDAIYRAAGLQPR</sequence>
<reference evidence="6 7" key="1">
    <citation type="submission" date="2023-09" db="EMBL/GenBank/DDBJ databases">
        <title>Microbacterium fusihabitans sp. nov., Microbacterium phycihabitans sp. nov., and Microbacterium cervinum sp. nov., isolated from dried seaweeds of beach.</title>
        <authorList>
            <person name="Lee S.D."/>
        </authorList>
    </citation>
    <scope>NUCLEOTIDE SEQUENCE [LARGE SCALE GENOMIC DNA]</scope>
    <source>
        <strain evidence="6 7">KSW2-21</strain>
    </source>
</reference>
<dbReference type="SUPFAM" id="SSF51735">
    <property type="entry name" value="NAD(P)-binding Rossmann-fold domains"/>
    <property type="match status" value="1"/>
</dbReference>
<gene>
    <name evidence="6" type="ORF">RWH43_06725</name>
</gene>
<feature type="domain" description="Gfo/Idh/MocA-like oxidoreductase N-terminal" evidence="4">
    <location>
        <begin position="16"/>
        <end position="135"/>
    </location>
</feature>
<keyword evidence="7" id="KW-1185">Reference proteome</keyword>
<dbReference type="Gene3D" id="3.30.360.10">
    <property type="entry name" value="Dihydrodipicolinate Reductase, domain 2"/>
    <property type="match status" value="1"/>
</dbReference>
<comment type="similarity">
    <text evidence="1">Belongs to the Gfo/Idh/MocA family.</text>
</comment>
<comment type="caution">
    <text evidence="6">The sequence shown here is derived from an EMBL/GenBank/DDBJ whole genome shotgun (WGS) entry which is preliminary data.</text>
</comment>
<dbReference type="InterPro" id="IPR036291">
    <property type="entry name" value="NAD(P)-bd_dom_sf"/>
</dbReference>
<evidence type="ECO:0000256" key="3">
    <source>
        <dbReference type="ARBA" id="ARBA00023027"/>
    </source>
</evidence>
<dbReference type="Pfam" id="PF01408">
    <property type="entry name" value="GFO_IDH_MocA"/>
    <property type="match status" value="1"/>
</dbReference>
<dbReference type="SUPFAM" id="SSF55347">
    <property type="entry name" value="Glyceraldehyde-3-phosphate dehydrogenase-like, C-terminal domain"/>
    <property type="match status" value="1"/>
</dbReference>
<dbReference type="EMBL" id="JAWDIU010000001">
    <property type="protein sequence ID" value="MDU0326452.1"/>
    <property type="molecule type" value="Genomic_DNA"/>
</dbReference>